<name>A0A7X2SXA9_ENTAG</name>
<dbReference type="SUPFAM" id="SSF52540">
    <property type="entry name" value="P-loop containing nucleoside triphosphate hydrolases"/>
    <property type="match status" value="1"/>
</dbReference>
<dbReference type="Proteomes" id="UP000461948">
    <property type="component" value="Unassembled WGS sequence"/>
</dbReference>
<evidence type="ECO:0000256" key="1">
    <source>
        <dbReference type="SAM" id="Phobius"/>
    </source>
</evidence>
<evidence type="ECO:0000313" key="2">
    <source>
        <dbReference type="EMBL" id="MSE17463.1"/>
    </source>
</evidence>
<gene>
    <name evidence="2" type="ORF">GKC49_20870</name>
</gene>
<proteinExistence type="predicted"/>
<feature type="transmembrane region" description="Helical" evidence="1">
    <location>
        <begin position="49"/>
        <end position="69"/>
    </location>
</feature>
<feature type="non-terminal residue" evidence="2">
    <location>
        <position position="208"/>
    </location>
</feature>
<sequence length="208" mass="23346">MLNILFAVLTSRLAWGFVGITALSFIIWVIGPVFSIVDSRPLEPEQNRIISIALLYLVWGLGQAIPRLYNIWLNRKLMSSLETGKSDAPEADRQRLTSEEQVLAGRFSEATDMLKKAHFQRHSSKGTPFWAQRFGRQYLYQLPWYMIIGAPGAGKTTALVNSGLQFPLADKFGKSALRGIGGTRNCDWWFTNDAVLLDTAGRYSTQES</sequence>
<dbReference type="PANTHER" id="PTHR36153:SF1">
    <property type="entry name" value="TYPE VI SECRETION SYSTEM COMPONENT TSSM1"/>
    <property type="match status" value="1"/>
</dbReference>
<reference evidence="2 3" key="1">
    <citation type="submission" date="2019-11" db="EMBL/GenBank/DDBJ databases">
        <title>Draft Genome Sequence of Plant Growth-Promoting Rhizosphere-Associated Bacteria.</title>
        <authorList>
            <person name="Vasilyev I.Y."/>
            <person name="Radchenko V."/>
            <person name="Ilnitskaya E.V."/>
        </authorList>
    </citation>
    <scope>NUCLEOTIDE SEQUENCE [LARGE SCALE GENOMIC DNA]</scope>
    <source>
        <strain evidence="2 3">VRA_MhP_f</strain>
    </source>
</reference>
<evidence type="ECO:0000313" key="3">
    <source>
        <dbReference type="Proteomes" id="UP000461948"/>
    </source>
</evidence>
<dbReference type="AlphaFoldDB" id="A0A7X2SXA9"/>
<dbReference type="InterPro" id="IPR027417">
    <property type="entry name" value="P-loop_NTPase"/>
</dbReference>
<organism evidence="2 3">
    <name type="scientific">Enterobacter agglomerans</name>
    <name type="common">Erwinia herbicola</name>
    <name type="synonym">Pantoea agglomerans</name>
    <dbReference type="NCBI Taxonomy" id="549"/>
    <lineage>
        <taxon>Bacteria</taxon>
        <taxon>Pseudomonadati</taxon>
        <taxon>Pseudomonadota</taxon>
        <taxon>Gammaproteobacteria</taxon>
        <taxon>Enterobacterales</taxon>
        <taxon>Erwiniaceae</taxon>
        <taxon>Pantoea</taxon>
        <taxon>Pantoea agglomerans group</taxon>
    </lineage>
</organism>
<keyword evidence="1" id="KW-0812">Transmembrane</keyword>
<feature type="transmembrane region" description="Helical" evidence="1">
    <location>
        <begin position="12"/>
        <end position="37"/>
    </location>
</feature>
<dbReference type="InterPro" id="IPR053156">
    <property type="entry name" value="T6SS_TssM-like"/>
</dbReference>
<keyword evidence="1" id="KW-0472">Membrane</keyword>
<comment type="caution">
    <text evidence="2">The sequence shown here is derived from an EMBL/GenBank/DDBJ whole genome shotgun (WGS) entry which is preliminary data.</text>
</comment>
<protein>
    <submittedName>
        <fullName evidence="2">Type VI secretion system membrane subunit TssM</fullName>
    </submittedName>
</protein>
<accession>A0A7X2SXA9</accession>
<keyword evidence="1" id="KW-1133">Transmembrane helix</keyword>
<dbReference type="EMBL" id="WKLC01001187">
    <property type="protein sequence ID" value="MSE17463.1"/>
    <property type="molecule type" value="Genomic_DNA"/>
</dbReference>
<dbReference type="PANTHER" id="PTHR36153">
    <property type="entry name" value="INNER MEMBRANE PROTEIN-RELATED"/>
    <property type="match status" value="1"/>
</dbReference>